<comment type="caution">
    <text evidence="1">The sequence shown here is derived from an EMBL/GenBank/DDBJ whole genome shotgun (WGS) entry which is preliminary data.</text>
</comment>
<reference evidence="1 2" key="1">
    <citation type="submission" date="2012-05" db="EMBL/GenBank/DDBJ databases">
        <title>Genome sequence of Nitritalea halalkaliphila LW7.</title>
        <authorList>
            <person name="Jangir P.K."/>
            <person name="Singh A."/>
            <person name="Shivaji S."/>
            <person name="Sharma R."/>
        </authorList>
    </citation>
    <scope>NUCLEOTIDE SEQUENCE [LARGE SCALE GENOMIC DNA]</scope>
    <source>
        <strain evidence="1 2">LW7</strain>
    </source>
</reference>
<gene>
    <name evidence="1" type="ORF">A3SI_15915</name>
</gene>
<dbReference type="AlphaFoldDB" id="I5BY45"/>
<evidence type="ECO:0000313" key="2">
    <source>
        <dbReference type="Proteomes" id="UP000005551"/>
    </source>
</evidence>
<protein>
    <recommendedName>
        <fullName evidence="3">Ykud domain-containing protein</fullName>
    </recommendedName>
</protein>
<accession>I5BY45</accession>
<organism evidence="1 2">
    <name type="scientific">Nitritalea halalkaliphila LW7</name>
    <dbReference type="NCBI Taxonomy" id="1189621"/>
    <lineage>
        <taxon>Bacteria</taxon>
        <taxon>Pseudomonadati</taxon>
        <taxon>Bacteroidota</taxon>
        <taxon>Cytophagia</taxon>
        <taxon>Cytophagales</taxon>
        <taxon>Cyclobacteriaceae</taxon>
        <taxon>Nitritalea</taxon>
    </lineage>
</organism>
<evidence type="ECO:0000313" key="1">
    <source>
        <dbReference type="EMBL" id="EIM74497.1"/>
    </source>
</evidence>
<proteinExistence type="predicted"/>
<dbReference type="PATRIC" id="fig|1189621.3.peg.3315"/>
<dbReference type="STRING" id="1189621.A3SI_15915"/>
<dbReference type="EMBL" id="AJYA01000042">
    <property type="protein sequence ID" value="EIM74497.1"/>
    <property type="molecule type" value="Genomic_DNA"/>
</dbReference>
<dbReference type="PANTHER" id="PTHR38477:SF1">
    <property type="entry name" value="MUREIN L,D-TRANSPEPTIDASE CATALYTIC DOMAIN FAMILY PROTEIN"/>
    <property type="match status" value="1"/>
</dbReference>
<dbReference type="InterPro" id="IPR032676">
    <property type="entry name" value="YkuD_2"/>
</dbReference>
<dbReference type="Proteomes" id="UP000005551">
    <property type="component" value="Unassembled WGS sequence"/>
</dbReference>
<evidence type="ECO:0008006" key="3">
    <source>
        <dbReference type="Google" id="ProtNLM"/>
    </source>
</evidence>
<dbReference type="PANTHER" id="PTHR38477">
    <property type="entry name" value="HYPOTHETICAL EXPORTED PROTEIN"/>
    <property type="match status" value="1"/>
</dbReference>
<keyword evidence="2" id="KW-1185">Reference proteome</keyword>
<dbReference type="Pfam" id="PF13645">
    <property type="entry name" value="YkuD_2"/>
    <property type="match status" value="1"/>
</dbReference>
<sequence>MFLFPLILLNYSPETLYDLPREQEILPVAEEVHEAFWSALTAVYAQEELPSQEVLAFALNGTVRIAEERGEAYETLTVIDFSKPSDEKRLWVFDMQTKALVFHSLVAHGRQTGERYARHFSNQVNSYKSSLGFYKTAETYQGKHGYSLRLDGLEPGINDAARERAVVMHGADYAEEDFIRAHGRLGRSLGCPAIPRALAAPLLGYIQERGLLFIYAEEPTYLEQSAFIAAL</sequence>
<name>I5BY45_9BACT</name>